<dbReference type="CDD" id="cd00190">
    <property type="entry name" value="Tryp_SPc"/>
    <property type="match status" value="1"/>
</dbReference>
<proteinExistence type="inferred from homology"/>
<dbReference type="SMART" id="SM00020">
    <property type="entry name" value="Tryp_SPc"/>
    <property type="match status" value="1"/>
</dbReference>
<dbReference type="InterPro" id="IPR043504">
    <property type="entry name" value="Peptidase_S1_PA_chymotrypsin"/>
</dbReference>
<keyword evidence="2" id="KW-0645">Protease</keyword>
<evidence type="ECO:0000259" key="8">
    <source>
        <dbReference type="PROSITE" id="PS50240"/>
    </source>
</evidence>
<dbReference type="SUPFAM" id="SSF50494">
    <property type="entry name" value="Trypsin-like serine proteases"/>
    <property type="match status" value="1"/>
</dbReference>
<keyword evidence="4" id="KW-0720">Serine protease</keyword>
<feature type="domain" description="Peptidase S1" evidence="8">
    <location>
        <begin position="294"/>
        <end position="527"/>
    </location>
</feature>
<dbReference type="PANTHER" id="PTHR24276">
    <property type="entry name" value="POLYSERASE-RELATED"/>
    <property type="match status" value="1"/>
</dbReference>
<organism evidence="9 10">
    <name type="scientific">Iphiclides podalirius</name>
    <name type="common">scarce swallowtail</name>
    <dbReference type="NCBI Taxonomy" id="110791"/>
    <lineage>
        <taxon>Eukaryota</taxon>
        <taxon>Metazoa</taxon>
        <taxon>Ecdysozoa</taxon>
        <taxon>Arthropoda</taxon>
        <taxon>Hexapoda</taxon>
        <taxon>Insecta</taxon>
        <taxon>Pterygota</taxon>
        <taxon>Neoptera</taxon>
        <taxon>Endopterygota</taxon>
        <taxon>Lepidoptera</taxon>
        <taxon>Glossata</taxon>
        <taxon>Ditrysia</taxon>
        <taxon>Papilionoidea</taxon>
        <taxon>Papilionidae</taxon>
        <taxon>Papilioninae</taxon>
        <taxon>Iphiclides</taxon>
    </lineage>
</organism>
<evidence type="ECO:0000256" key="2">
    <source>
        <dbReference type="ARBA" id="ARBA00022670"/>
    </source>
</evidence>
<protein>
    <recommendedName>
        <fullName evidence="8">Peptidase S1 domain-containing protein</fullName>
    </recommendedName>
</protein>
<evidence type="ECO:0000256" key="1">
    <source>
        <dbReference type="ARBA" id="ARBA00007664"/>
    </source>
</evidence>
<dbReference type="Proteomes" id="UP000837857">
    <property type="component" value="Chromosome 24"/>
</dbReference>
<feature type="compositionally biased region" description="Polar residues" evidence="6">
    <location>
        <begin position="231"/>
        <end position="246"/>
    </location>
</feature>
<comment type="similarity">
    <text evidence="1">Belongs to the peptidase S1 family.</text>
</comment>
<dbReference type="PROSITE" id="PS50240">
    <property type="entry name" value="TRYPSIN_DOM"/>
    <property type="match status" value="1"/>
</dbReference>
<dbReference type="Gene3D" id="2.40.10.10">
    <property type="entry name" value="Trypsin-like serine proteases"/>
    <property type="match status" value="1"/>
</dbReference>
<feature type="compositionally biased region" description="Basic and acidic residues" evidence="6">
    <location>
        <begin position="146"/>
        <end position="159"/>
    </location>
</feature>
<evidence type="ECO:0000313" key="10">
    <source>
        <dbReference type="Proteomes" id="UP000837857"/>
    </source>
</evidence>
<feature type="compositionally biased region" description="Basic residues" evidence="6">
    <location>
        <begin position="262"/>
        <end position="278"/>
    </location>
</feature>
<evidence type="ECO:0000256" key="5">
    <source>
        <dbReference type="ARBA" id="ARBA00023157"/>
    </source>
</evidence>
<evidence type="ECO:0000256" key="7">
    <source>
        <dbReference type="SAM" id="SignalP"/>
    </source>
</evidence>
<evidence type="ECO:0000313" key="9">
    <source>
        <dbReference type="EMBL" id="CAH2057344.1"/>
    </source>
</evidence>
<reference evidence="9" key="1">
    <citation type="submission" date="2022-03" db="EMBL/GenBank/DDBJ databases">
        <authorList>
            <person name="Martin H S."/>
        </authorList>
    </citation>
    <scope>NUCLEOTIDE SEQUENCE</scope>
</reference>
<keyword evidence="10" id="KW-1185">Reference proteome</keyword>
<keyword evidence="3" id="KW-0378">Hydrolase</keyword>
<dbReference type="InterPro" id="IPR009003">
    <property type="entry name" value="Peptidase_S1_PA"/>
</dbReference>
<sequence length="613" mass="69854">MRLSLAAVVICASCCLCYDAYEDTRVMARAYPAQVKIPFHRKIHILNAQKSKRSPKALPTEINRHNNKKRYLTAVKDSYTVFPPIGMRVKKVNDFPESPFFPLDALFDQKPNKVIKKMLPDYGLQHLRLKRSVGNTKASVNGKTTKKIDAKTKDKKAETKSMSNKTIDKSRVARKQNPGGANSKSKSLKRRTSRVPVNKAKIQKKQPANPPKEPTNTITKNKRTADKRNLRTQNKANRPSKQSLRSGPSRHNRNPKSSLRSRPNKVKRSGKQKSKAVKRPQAQRDRKVNVGRRLIAGRDAMIEDYPYVVSIQKAGEHWCAGALLNPRLVITTANCVWKSERVARLRVRAGTRHSDRGGQVARVQEMMRHPGWSIRNIPDNDVALLLLDKSIRFSHDVHAVDLPNLAMMPAFDDAWVTSWGSDRRDGIYDRGDLSLQAYQGRLMDRQKCNNVTERFGVYVTHNFFCMTQAGRRSPCTRDTGAPAVSDGVLWGLASWGIRKSCGTERFPAMFTYIAADSIMNFIKNATHLLMSDERFYPYLDRLTQYGTFALWENKNQKTLSLYNTPPAVEPCLFSKAWRQLPCISIQQARSNDTFKMKIRKLKQSCEQRVFHQS</sequence>
<feature type="chain" id="PRO_5047199174" description="Peptidase S1 domain-containing protein" evidence="7">
    <location>
        <begin position="18"/>
        <end position="613"/>
    </location>
</feature>
<feature type="signal peptide" evidence="7">
    <location>
        <begin position="1"/>
        <end position="17"/>
    </location>
</feature>
<keyword evidence="5" id="KW-1015">Disulfide bond</keyword>
<name>A0ABN8IK79_9NEOP</name>
<dbReference type="PANTHER" id="PTHR24276:SF91">
    <property type="entry name" value="AT26814P-RELATED"/>
    <property type="match status" value="1"/>
</dbReference>
<evidence type="ECO:0000256" key="6">
    <source>
        <dbReference type="SAM" id="MobiDB-lite"/>
    </source>
</evidence>
<evidence type="ECO:0000256" key="4">
    <source>
        <dbReference type="ARBA" id="ARBA00022825"/>
    </source>
</evidence>
<dbReference type="EMBL" id="OW152836">
    <property type="protein sequence ID" value="CAH2057344.1"/>
    <property type="molecule type" value="Genomic_DNA"/>
</dbReference>
<evidence type="ECO:0000256" key="3">
    <source>
        <dbReference type="ARBA" id="ARBA00022801"/>
    </source>
</evidence>
<gene>
    <name evidence="9" type="ORF">IPOD504_LOCUS10174</name>
</gene>
<accession>A0ABN8IK79</accession>
<feature type="non-terminal residue" evidence="9">
    <location>
        <position position="1"/>
    </location>
</feature>
<dbReference type="InterPro" id="IPR001314">
    <property type="entry name" value="Peptidase_S1A"/>
</dbReference>
<feature type="region of interest" description="Disordered" evidence="6">
    <location>
        <begin position="135"/>
        <end position="290"/>
    </location>
</feature>
<keyword evidence="7" id="KW-0732">Signal</keyword>
<dbReference type="InterPro" id="IPR001254">
    <property type="entry name" value="Trypsin_dom"/>
</dbReference>
<dbReference type="Pfam" id="PF00089">
    <property type="entry name" value="Trypsin"/>
    <property type="match status" value="1"/>
</dbReference>
<dbReference type="InterPro" id="IPR050430">
    <property type="entry name" value="Peptidase_S1"/>
</dbReference>
<dbReference type="PRINTS" id="PR00722">
    <property type="entry name" value="CHYMOTRYPSIN"/>
</dbReference>